<organism evidence="1 2">
    <name type="scientific">Amycolatopsis sacchari</name>
    <dbReference type="NCBI Taxonomy" id="115433"/>
    <lineage>
        <taxon>Bacteria</taxon>
        <taxon>Bacillati</taxon>
        <taxon>Actinomycetota</taxon>
        <taxon>Actinomycetes</taxon>
        <taxon>Pseudonocardiales</taxon>
        <taxon>Pseudonocardiaceae</taxon>
        <taxon>Amycolatopsis</taxon>
    </lineage>
</organism>
<proteinExistence type="predicted"/>
<dbReference type="Proteomes" id="UP000199025">
    <property type="component" value="Unassembled WGS sequence"/>
</dbReference>
<sequence length="47" mass="4755">MAKDATPVLAFAAVVLGIVAAAANADAWWFLAGVVACVLLIEKPANT</sequence>
<evidence type="ECO:0000313" key="2">
    <source>
        <dbReference type="Proteomes" id="UP000199025"/>
    </source>
</evidence>
<reference evidence="1 2" key="1">
    <citation type="submission" date="2016-10" db="EMBL/GenBank/DDBJ databases">
        <authorList>
            <person name="de Groot N.N."/>
        </authorList>
    </citation>
    <scope>NUCLEOTIDE SEQUENCE [LARGE SCALE GENOMIC DNA]</scope>
    <source>
        <strain evidence="1 2">DSM 44468</strain>
    </source>
</reference>
<dbReference type="STRING" id="115433.SAMN05421835_1283"/>
<keyword evidence="2" id="KW-1185">Reference proteome</keyword>
<evidence type="ECO:0000313" key="1">
    <source>
        <dbReference type="EMBL" id="SFK66468.1"/>
    </source>
</evidence>
<dbReference type="AlphaFoldDB" id="A0A1I4BCE4"/>
<gene>
    <name evidence="1" type="ORF">SAMN05421835_1283</name>
</gene>
<name>A0A1I4BCE4_9PSEU</name>
<dbReference type="EMBL" id="FORP01000028">
    <property type="protein sequence ID" value="SFK66468.1"/>
    <property type="molecule type" value="Genomic_DNA"/>
</dbReference>
<dbReference type="RefSeq" id="WP_177228952.1">
    <property type="nucleotide sequence ID" value="NZ_CBDQZW010000053.1"/>
</dbReference>
<protein>
    <submittedName>
        <fullName evidence="1">Uncharacterized protein</fullName>
    </submittedName>
</protein>
<accession>A0A1I4BCE4</accession>